<dbReference type="AlphaFoldDB" id="A0A1X2D2P2"/>
<evidence type="ECO:0000313" key="3">
    <source>
        <dbReference type="Proteomes" id="UP000193087"/>
    </source>
</evidence>
<dbReference type="EMBL" id="LQPQ01000050">
    <property type="protein sequence ID" value="ORW82462.1"/>
    <property type="molecule type" value="Genomic_DNA"/>
</dbReference>
<organism evidence="2 3">
    <name type="scientific">Mycobacterium riyadhense</name>
    <dbReference type="NCBI Taxonomy" id="486698"/>
    <lineage>
        <taxon>Bacteria</taxon>
        <taxon>Bacillati</taxon>
        <taxon>Actinomycetota</taxon>
        <taxon>Actinomycetes</taxon>
        <taxon>Mycobacteriales</taxon>
        <taxon>Mycobacteriaceae</taxon>
        <taxon>Mycobacterium</taxon>
    </lineage>
</organism>
<reference evidence="2 3" key="1">
    <citation type="submission" date="2016-01" db="EMBL/GenBank/DDBJ databases">
        <title>The new phylogeny of the genus Mycobacterium.</title>
        <authorList>
            <person name="Tarcisio F."/>
            <person name="Conor M."/>
            <person name="Antonella G."/>
            <person name="Elisabetta G."/>
            <person name="Giulia F.S."/>
            <person name="Sara T."/>
            <person name="Anna F."/>
            <person name="Clotilde B."/>
            <person name="Roberto B."/>
            <person name="Veronica D.S."/>
            <person name="Fabio R."/>
            <person name="Monica P."/>
            <person name="Olivier J."/>
            <person name="Enrico T."/>
            <person name="Nicola S."/>
        </authorList>
    </citation>
    <scope>NUCLEOTIDE SEQUENCE [LARGE SCALE GENOMIC DNA]</scope>
    <source>
        <strain evidence="2 3">DSM 45176</strain>
    </source>
</reference>
<proteinExistence type="predicted"/>
<accession>A0A1X2D2P2</accession>
<keyword evidence="3" id="KW-1185">Reference proteome</keyword>
<feature type="region of interest" description="Disordered" evidence="1">
    <location>
        <begin position="1"/>
        <end position="29"/>
    </location>
</feature>
<feature type="compositionally biased region" description="Low complexity" evidence="1">
    <location>
        <begin position="14"/>
        <end position="27"/>
    </location>
</feature>
<comment type="caution">
    <text evidence="2">The sequence shown here is derived from an EMBL/GenBank/DDBJ whole genome shotgun (WGS) entry which is preliminary data.</text>
</comment>
<gene>
    <name evidence="2" type="ORF">AWC22_16195</name>
</gene>
<protein>
    <submittedName>
        <fullName evidence="2">Uncharacterized protein</fullName>
    </submittedName>
</protein>
<evidence type="ECO:0000256" key="1">
    <source>
        <dbReference type="SAM" id="MobiDB-lite"/>
    </source>
</evidence>
<sequence length="165" mass="17094">MCQDGPKQPANHPSLLGTRGASAAASGGESGGDGILDDWLFEAVAIDDGLAACVGDHPPDLRARSPSGKIWIDSPCDSSVSRRSYDASGASSLGCRLDRWLRTALPGGTKALGLIGFTYDGNLSIMVVADRSLMPVADRLCTAMQDWFDDLAKAVAAQGCALLAV</sequence>
<dbReference type="STRING" id="486698.AWC22_16195"/>
<name>A0A1X2D2P2_9MYCO</name>
<dbReference type="Proteomes" id="UP000193087">
    <property type="component" value="Unassembled WGS sequence"/>
</dbReference>
<evidence type="ECO:0000313" key="2">
    <source>
        <dbReference type="EMBL" id="ORW82462.1"/>
    </source>
</evidence>